<sequence>MEKIQIKIQRIDKKFSDIELPAYATPGSSGLDLRAAVEDLLIIEKGKVALVPTNLRAEIPEGYEIQIRPRSGLAANHGIGVLNSPGTIDSDYRGEIKVILFNFGDSDFVINRGDRIAQMVISKVYYADILETEELNESVRGEGGFGHTGSK</sequence>
<comment type="function">
    <text evidence="7">This enzyme is involved in nucleotide metabolism: it produces dUMP, the immediate precursor of thymidine nucleotides and it decreases the intracellular concentration of dUTP so that uracil cannot be incorporated into DNA.</text>
</comment>
<dbReference type="UniPathway" id="UPA00610">
    <property type="reaction ID" value="UER00666"/>
</dbReference>
<dbReference type="FunFam" id="2.70.40.10:FF:000002">
    <property type="entry name" value="dUTP diphosphatase"/>
    <property type="match status" value="1"/>
</dbReference>
<name>I6Z321_MELRP</name>
<comment type="caution">
    <text evidence="7">Lacks conserved residue(s) required for the propagation of feature annotation.</text>
</comment>
<dbReference type="PANTHER" id="PTHR11241:SF0">
    <property type="entry name" value="DEOXYURIDINE 5'-TRIPHOSPHATE NUCLEOTIDOHYDROLASE"/>
    <property type="match status" value="1"/>
</dbReference>
<gene>
    <name evidence="7" type="primary">dut</name>
    <name evidence="9" type="ordered locus">MROS_0291</name>
</gene>
<dbReference type="PATRIC" id="fig|1191523.3.peg.297"/>
<feature type="domain" description="dUTPase-like" evidence="8">
    <location>
        <begin position="18"/>
        <end position="149"/>
    </location>
</feature>
<comment type="catalytic activity">
    <reaction evidence="6 7">
        <text>dUTP + H2O = dUMP + diphosphate + H(+)</text>
        <dbReference type="Rhea" id="RHEA:10248"/>
        <dbReference type="ChEBI" id="CHEBI:15377"/>
        <dbReference type="ChEBI" id="CHEBI:15378"/>
        <dbReference type="ChEBI" id="CHEBI:33019"/>
        <dbReference type="ChEBI" id="CHEBI:61555"/>
        <dbReference type="ChEBI" id="CHEBI:246422"/>
        <dbReference type="EC" id="3.6.1.23"/>
    </reaction>
</comment>
<evidence type="ECO:0000313" key="10">
    <source>
        <dbReference type="Proteomes" id="UP000009011"/>
    </source>
</evidence>
<dbReference type="Pfam" id="PF00692">
    <property type="entry name" value="dUTPase"/>
    <property type="match status" value="1"/>
</dbReference>
<evidence type="ECO:0000256" key="5">
    <source>
        <dbReference type="ARBA" id="ARBA00023080"/>
    </source>
</evidence>
<organism evidence="9 10">
    <name type="scientific">Melioribacter roseus (strain DSM 23840 / JCM 17771 / VKM B-2668 / P3M-2)</name>
    <dbReference type="NCBI Taxonomy" id="1191523"/>
    <lineage>
        <taxon>Bacteria</taxon>
        <taxon>Pseudomonadati</taxon>
        <taxon>Ignavibacteriota</taxon>
        <taxon>Ignavibacteria</taxon>
        <taxon>Ignavibacteriales</taxon>
        <taxon>Melioribacteraceae</taxon>
        <taxon>Melioribacter</taxon>
    </lineage>
</organism>
<dbReference type="CDD" id="cd07557">
    <property type="entry name" value="trimeric_dUTPase"/>
    <property type="match status" value="1"/>
</dbReference>
<keyword evidence="10" id="KW-1185">Reference proteome</keyword>
<dbReference type="RefSeq" id="WP_014854972.1">
    <property type="nucleotide sequence ID" value="NC_018178.1"/>
</dbReference>
<accession>I6Z321</accession>
<dbReference type="EMBL" id="CP003557">
    <property type="protein sequence ID" value="AFN73535.1"/>
    <property type="molecule type" value="Genomic_DNA"/>
</dbReference>
<dbReference type="HAMAP" id="MF_00116">
    <property type="entry name" value="dUTPase_bact"/>
    <property type="match status" value="1"/>
</dbReference>
<dbReference type="NCBIfam" id="NF001862">
    <property type="entry name" value="PRK00601.1"/>
    <property type="match status" value="1"/>
</dbReference>
<feature type="binding site" evidence="7">
    <location>
        <begin position="70"/>
        <end position="72"/>
    </location>
    <ligand>
        <name>substrate</name>
    </ligand>
</feature>
<dbReference type="eggNOG" id="COG0756">
    <property type="taxonomic scope" value="Bacteria"/>
</dbReference>
<dbReference type="GO" id="GO:0006226">
    <property type="term" value="P:dUMP biosynthetic process"/>
    <property type="evidence" value="ECO:0007669"/>
    <property type="project" value="UniProtKB-UniRule"/>
</dbReference>
<feature type="binding site" evidence="7">
    <location>
        <begin position="87"/>
        <end position="89"/>
    </location>
    <ligand>
        <name>substrate</name>
    </ligand>
</feature>
<dbReference type="KEGG" id="mro:MROS_0291"/>
<protein>
    <recommendedName>
        <fullName evidence="7">Deoxyuridine 5'-triphosphate nucleotidohydrolase</fullName>
        <shortName evidence="7">dUTPase</shortName>
        <ecNumber evidence="7">3.6.1.23</ecNumber>
    </recommendedName>
    <alternativeName>
        <fullName evidence="7">dUTP pyrophosphatase</fullName>
    </alternativeName>
</protein>
<evidence type="ECO:0000256" key="3">
    <source>
        <dbReference type="ARBA" id="ARBA00022801"/>
    </source>
</evidence>
<keyword evidence="4 7" id="KW-0460">Magnesium</keyword>
<dbReference type="OrthoDB" id="9809956at2"/>
<keyword evidence="3 7" id="KW-0378">Hydrolase</keyword>
<dbReference type="GO" id="GO:0046081">
    <property type="term" value="P:dUTP catabolic process"/>
    <property type="evidence" value="ECO:0007669"/>
    <property type="project" value="InterPro"/>
</dbReference>
<evidence type="ECO:0000256" key="4">
    <source>
        <dbReference type="ARBA" id="ARBA00022842"/>
    </source>
</evidence>
<dbReference type="InterPro" id="IPR008181">
    <property type="entry name" value="dUTPase"/>
</dbReference>
<reference evidence="9 10" key="1">
    <citation type="journal article" date="2013" name="PLoS ONE">
        <title>Genomic analysis of Melioribacter roseus, facultatively anaerobic organotrophic bacterium representing a novel deep lineage within Bacteriodetes/Chlorobi group.</title>
        <authorList>
            <person name="Kadnikov V.V."/>
            <person name="Mardanov A.V."/>
            <person name="Podosokorskaya O.A."/>
            <person name="Gavrilov S.N."/>
            <person name="Kublanov I.V."/>
            <person name="Beletsky A.V."/>
            <person name="Bonch-Osmolovskaya E.A."/>
            <person name="Ravin N.V."/>
        </authorList>
    </citation>
    <scope>NUCLEOTIDE SEQUENCE [LARGE SCALE GENOMIC DNA]</scope>
    <source>
        <strain evidence="10">JCM 17771 / P3M-2</strain>
    </source>
</reference>
<dbReference type="Proteomes" id="UP000009011">
    <property type="component" value="Chromosome"/>
</dbReference>
<dbReference type="InterPro" id="IPR029054">
    <property type="entry name" value="dUTPase-like"/>
</dbReference>
<dbReference type="InterPro" id="IPR033704">
    <property type="entry name" value="dUTPase_trimeric"/>
</dbReference>
<keyword evidence="5 7" id="KW-0546">Nucleotide metabolism</keyword>
<comment type="pathway">
    <text evidence="7">Pyrimidine metabolism; dUMP biosynthesis; dUMP from dCTP (dUTP route): step 2/2.</text>
</comment>
<comment type="cofactor">
    <cofactor evidence="7">
        <name>Mg(2+)</name>
        <dbReference type="ChEBI" id="CHEBI:18420"/>
    </cofactor>
</comment>
<dbReference type="NCBIfam" id="TIGR00576">
    <property type="entry name" value="dut"/>
    <property type="match status" value="1"/>
</dbReference>
<dbReference type="PANTHER" id="PTHR11241">
    <property type="entry name" value="DEOXYURIDINE 5'-TRIPHOSPHATE NUCLEOTIDOHYDROLASE"/>
    <property type="match status" value="1"/>
</dbReference>
<evidence type="ECO:0000256" key="1">
    <source>
        <dbReference type="ARBA" id="ARBA00006581"/>
    </source>
</evidence>
<evidence type="ECO:0000256" key="6">
    <source>
        <dbReference type="ARBA" id="ARBA00047686"/>
    </source>
</evidence>
<dbReference type="EC" id="3.6.1.23" evidence="7"/>
<evidence type="ECO:0000313" key="9">
    <source>
        <dbReference type="EMBL" id="AFN73535.1"/>
    </source>
</evidence>
<dbReference type="Gene3D" id="2.70.40.10">
    <property type="match status" value="1"/>
</dbReference>
<evidence type="ECO:0000259" key="8">
    <source>
        <dbReference type="Pfam" id="PF00692"/>
    </source>
</evidence>
<feature type="binding site" evidence="7">
    <location>
        <position position="83"/>
    </location>
    <ligand>
        <name>substrate</name>
    </ligand>
</feature>
<evidence type="ECO:0000256" key="2">
    <source>
        <dbReference type="ARBA" id="ARBA00022723"/>
    </source>
</evidence>
<dbReference type="InterPro" id="IPR036157">
    <property type="entry name" value="dUTPase-like_sf"/>
</dbReference>
<dbReference type="HOGENOM" id="CLU_068508_1_2_10"/>
<proteinExistence type="inferred from homology"/>
<keyword evidence="2 7" id="KW-0479">Metal-binding</keyword>
<comment type="similarity">
    <text evidence="1 7">Belongs to the dUTPase family.</text>
</comment>
<dbReference type="GO" id="GO:0004170">
    <property type="term" value="F:dUTP diphosphatase activity"/>
    <property type="evidence" value="ECO:0007669"/>
    <property type="project" value="UniProtKB-UniRule"/>
</dbReference>
<dbReference type="GO" id="GO:0000287">
    <property type="term" value="F:magnesium ion binding"/>
    <property type="evidence" value="ECO:0007669"/>
    <property type="project" value="UniProtKB-UniRule"/>
</dbReference>
<dbReference type="STRING" id="1191523.MROS_0291"/>
<evidence type="ECO:0000256" key="7">
    <source>
        <dbReference type="HAMAP-Rule" id="MF_00116"/>
    </source>
</evidence>
<dbReference type="AlphaFoldDB" id="I6Z321"/>
<dbReference type="SUPFAM" id="SSF51283">
    <property type="entry name" value="dUTPase-like"/>
    <property type="match status" value="1"/>
</dbReference>